<dbReference type="OrthoDB" id="9794148at2"/>
<sequence length="144" mass="15649">MSNGLEGVFPKITSLLSAESQRINIIASNLSNAGNISGSEASAYHSKHPVFSEVQQQIAGLAGDEQPIGGVQVTDVVQSQTPLEWDYQPDNPMADAQGRVYMTDVNPIEDMADMIASARQYQAGVEVLNTTRKLMQQAIRTIRE</sequence>
<evidence type="ECO:0000256" key="3">
    <source>
        <dbReference type="ARBA" id="ARBA00017941"/>
    </source>
</evidence>
<dbReference type="GO" id="GO:0071978">
    <property type="term" value="P:bacterial-type flagellum-dependent swarming motility"/>
    <property type="evidence" value="ECO:0007669"/>
    <property type="project" value="TreeGrafter"/>
</dbReference>
<comment type="subcellular location">
    <subcellularLocation>
        <location evidence="1 6">Bacterial flagellum basal body</location>
    </subcellularLocation>
</comment>
<dbReference type="STRING" id="45065.Lgee_0755"/>
<evidence type="ECO:0000313" key="8">
    <source>
        <dbReference type="EMBL" id="KTD02063.1"/>
    </source>
</evidence>
<comment type="similarity">
    <text evidence="2">Belongs to the flagella basal body rod proteins family.</text>
</comment>
<dbReference type="AlphaFoldDB" id="A0A0W0U2Q5"/>
<reference evidence="8 9" key="1">
    <citation type="submission" date="2015-11" db="EMBL/GenBank/DDBJ databases">
        <title>Genomic analysis of 38 Legionella species identifies large and diverse effector repertoires.</title>
        <authorList>
            <person name="Burstein D."/>
            <person name="Amaro F."/>
            <person name="Zusman T."/>
            <person name="Lifshitz Z."/>
            <person name="Cohen O."/>
            <person name="Gilbert J.A."/>
            <person name="Pupko T."/>
            <person name="Shuman H.A."/>
            <person name="Segal G."/>
        </authorList>
    </citation>
    <scope>NUCLEOTIDE SEQUENCE [LARGE SCALE GENOMIC DNA]</scope>
    <source>
        <strain evidence="8 9">ATCC 49504</strain>
    </source>
</reference>
<evidence type="ECO:0000256" key="5">
    <source>
        <dbReference type="ARBA" id="ARBA00025933"/>
    </source>
</evidence>
<dbReference type="Pfam" id="PF06429">
    <property type="entry name" value="Flg_bbr_C"/>
    <property type="match status" value="1"/>
</dbReference>
<protein>
    <recommendedName>
        <fullName evidence="3 6">Flagellar basal-body rod protein FlgC</fullName>
    </recommendedName>
</protein>
<gene>
    <name evidence="8" type="primary">flgC_1</name>
    <name evidence="8" type="ORF">Lgee_0755</name>
</gene>
<evidence type="ECO:0000256" key="1">
    <source>
        <dbReference type="ARBA" id="ARBA00004117"/>
    </source>
</evidence>
<dbReference type="NCBIfam" id="TIGR01395">
    <property type="entry name" value="FlgC"/>
    <property type="match status" value="1"/>
</dbReference>
<organism evidence="8 9">
    <name type="scientific">Legionella geestiana</name>
    <dbReference type="NCBI Taxonomy" id="45065"/>
    <lineage>
        <taxon>Bacteria</taxon>
        <taxon>Pseudomonadati</taxon>
        <taxon>Pseudomonadota</taxon>
        <taxon>Gammaproteobacteria</taxon>
        <taxon>Legionellales</taxon>
        <taxon>Legionellaceae</taxon>
        <taxon>Legionella</taxon>
    </lineage>
</organism>
<evidence type="ECO:0000256" key="2">
    <source>
        <dbReference type="ARBA" id="ARBA00009677"/>
    </source>
</evidence>
<keyword evidence="4 6" id="KW-0975">Bacterial flagellum</keyword>
<dbReference type="GO" id="GO:0030694">
    <property type="term" value="C:bacterial-type flagellum basal body, rod"/>
    <property type="evidence" value="ECO:0007669"/>
    <property type="project" value="UniProtKB-UniRule"/>
</dbReference>
<keyword evidence="8" id="KW-0282">Flagellum</keyword>
<evidence type="ECO:0000256" key="6">
    <source>
        <dbReference type="RuleBase" id="RU362062"/>
    </source>
</evidence>
<comment type="caution">
    <text evidence="8">The sequence shown here is derived from an EMBL/GenBank/DDBJ whole genome shotgun (WGS) entry which is preliminary data.</text>
</comment>
<evidence type="ECO:0000313" key="9">
    <source>
        <dbReference type="Proteomes" id="UP000054785"/>
    </source>
</evidence>
<dbReference type="PATRIC" id="fig|45065.4.peg.811"/>
<evidence type="ECO:0000259" key="7">
    <source>
        <dbReference type="Pfam" id="PF06429"/>
    </source>
</evidence>
<evidence type="ECO:0000256" key="4">
    <source>
        <dbReference type="ARBA" id="ARBA00023143"/>
    </source>
</evidence>
<dbReference type="PANTHER" id="PTHR30435">
    <property type="entry name" value="FLAGELLAR PROTEIN"/>
    <property type="match status" value="1"/>
</dbReference>
<name>A0A0W0U2Q5_9GAMM</name>
<keyword evidence="9" id="KW-1185">Reference proteome</keyword>
<feature type="domain" description="Flagellar basal-body/hook protein C-terminal" evidence="7">
    <location>
        <begin position="96"/>
        <end position="140"/>
    </location>
</feature>
<dbReference type="EMBL" id="LNYC01000022">
    <property type="protein sequence ID" value="KTD02063.1"/>
    <property type="molecule type" value="Genomic_DNA"/>
</dbReference>
<dbReference type="Proteomes" id="UP000054785">
    <property type="component" value="Unassembled WGS sequence"/>
</dbReference>
<keyword evidence="8" id="KW-0969">Cilium</keyword>
<proteinExistence type="inferred from homology"/>
<accession>A0A0W0U2Q5</accession>
<dbReference type="RefSeq" id="WP_051550935.1">
    <property type="nucleotide sequence ID" value="NZ_CAAAHN010000021.1"/>
</dbReference>
<dbReference type="PANTHER" id="PTHR30435:SF2">
    <property type="entry name" value="FLAGELLAR BASAL-BODY ROD PROTEIN FLGC"/>
    <property type="match status" value="1"/>
</dbReference>
<comment type="subunit">
    <text evidence="5 6">The basal body constitutes a major portion of the flagellar organelle and consists of four rings (L,P,S, and M) mounted on a central rod. The rod consists of about 26 subunits of FlgG in the distal portion, and FlgB, FlgC and FlgF are thought to build up the proximal portion of the rod with about 6 subunits each.</text>
</comment>
<keyword evidence="8" id="KW-0966">Cell projection</keyword>
<dbReference type="InterPro" id="IPR010930">
    <property type="entry name" value="Flg_bb/hook_C_dom"/>
</dbReference>
<dbReference type="InterPro" id="IPR006299">
    <property type="entry name" value="FlgC"/>
</dbReference>